<organism evidence="2 3">
    <name type="scientific">Rotaria sordida</name>
    <dbReference type="NCBI Taxonomy" id="392033"/>
    <lineage>
        <taxon>Eukaryota</taxon>
        <taxon>Metazoa</taxon>
        <taxon>Spiralia</taxon>
        <taxon>Gnathifera</taxon>
        <taxon>Rotifera</taxon>
        <taxon>Eurotatoria</taxon>
        <taxon>Bdelloidea</taxon>
        <taxon>Philodinida</taxon>
        <taxon>Philodinidae</taxon>
        <taxon>Rotaria</taxon>
    </lineage>
</organism>
<reference evidence="2" key="1">
    <citation type="submission" date="2021-02" db="EMBL/GenBank/DDBJ databases">
        <authorList>
            <person name="Nowell W R."/>
        </authorList>
    </citation>
    <scope>NUCLEOTIDE SEQUENCE</scope>
</reference>
<gene>
    <name evidence="2" type="ORF">ZHD862_LOCUS24896</name>
</gene>
<comment type="caution">
    <text evidence="2">The sequence shown here is derived from an EMBL/GenBank/DDBJ whole genome shotgun (WGS) entry which is preliminary data.</text>
</comment>
<protein>
    <recommendedName>
        <fullName evidence="1">Calcium-activated potassium channel BK alpha subunit domain-containing protein</fullName>
    </recommendedName>
</protein>
<dbReference type="GO" id="GO:0016020">
    <property type="term" value="C:membrane"/>
    <property type="evidence" value="ECO:0007669"/>
    <property type="project" value="InterPro"/>
</dbReference>
<dbReference type="GO" id="GO:0006813">
    <property type="term" value="P:potassium ion transport"/>
    <property type="evidence" value="ECO:0007669"/>
    <property type="project" value="InterPro"/>
</dbReference>
<accession>A0A814ZAW0</accession>
<evidence type="ECO:0000313" key="3">
    <source>
        <dbReference type="Proteomes" id="UP000663864"/>
    </source>
</evidence>
<dbReference type="AlphaFoldDB" id="A0A814ZAW0"/>
<name>A0A814ZAW0_9BILA</name>
<dbReference type="InterPro" id="IPR003929">
    <property type="entry name" value="K_chnl_BK_asu"/>
</dbReference>
<sequence length="182" mass="20875">MMTNIFRMSSYNALAAQRKSPACCSTDHNSYECTQAWSWRDLYHRGAGMKMYLEDMSPSFYGKTYTESALICFKLRVMLLAVETRRTDEHGHMGLMVDVVPCDNCVITRGSRAFVVGISSEDANRVKYYCSTCYPVLDKLTESQLKHMRKCAHIIETDDIHDEETLSFDQSPNIQDNEHAIM</sequence>
<proteinExistence type="predicted"/>
<evidence type="ECO:0000259" key="1">
    <source>
        <dbReference type="Pfam" id="PF03493"/>
    </source>
</evidence>
<dbReference type="Pfam" id="PF03493">
    <property type="entry name" value="BK_channel_a"/>
    <property type="match status" value="1"/>
</dbReference>
<dbReference type="EMBL" id="CAJNOT010001728">
    <property type="protein sequence ID" value="CAF1241358.1"/>
    <property type="molecule type" value="Genomic_DNA"/>
</dbReference>
<feature type="domain" description="Calcium-activated potassium channel BK alpha subunit" evidence="1">
    <location>
        <begin position="33"/>
        <end position="82"/>
    </location>
</feature>
<dbReference type="Proteomes" id="UP000663864">
    <property type="component" value="Unassembled WGS sequence"/>
</dbReference>
<evidence type="ECO:0000313" key="2">
    <source>
        <dbReference type="EMBL" id="CAF1241358.1"/>
    </source>
</evidence>